<dbReference type="GeneID" id="57292985"/>
<protein>
    <submittedName>
        <fullName evidence="1">Uncharacterized protein</fullName>
    </submittedName>
</protein>
<dbReference type="AlphaFoldDB" id="A0A291EBP2"/>
<gene>
    <name evidence="1" type="ORF">EC835_101659</name>
</gene>
<sequence length="72" mass="8374">MAGKKVQLHRVKLYGKNFYFHENSISGFWEDDEDKEDIRSAIMLTSGSDLVYPVPLSELLEQLKEIIDFQLP</sequence>
<dbReference type="KEGG" id="pala:CO695_10575"/>
<dbReference type="EMBL" id="SMAS01000001">
    <property type="protein sequence ID" value="TCT38639.1"/>
    <property type="molecule type" value="Genomic_DNA"/>
</dbReference>
<evidence type="ECO:0000313" key="2">
    <source>
        <dbReference type="Proteomes" id="UP000295055"/>
    </source>
</evidence>
<dbReference type="OrthoDB" id="9863305at2"/>
<comment type="caution">
    <text evidence="1">The sequence shown here is derived from an EMBL/GenBank/DDBJ whole genome shotgun (WGS) entry which is preliminary data.</text>
</comment>
<reference evidence="1 2" key="1">
    <citation type="submission" date="2019-03" db="EMBL/GenBank/DDBJ databases">
        <title>Genomic analyses of the natural microbiome of Caenorhabditis elegans.</title>
        <authorList>
            <person name="Samuel B."/>
        </authorList>
    </citation>
    <scope>NUCLEOTIDE SEQUENCE [LARGE SCALE GENOMIC DNA]</scope>
    <source>
        <strain evidence="1 2">JUb102</strain>
    </source>
</reference>
<evidence type="ECO:0000313" key="1">
    <source>
        <dbReference type="EMBL" id="TCT38639.1"/>
    </source>
</evidence>
<name>A0A291EBP2_9GAMM</name>
<organism evidence="1 2">
    <name type="scientific">Providencia alcalifaciens</name>
    <dbReference type="NCBI Taxonomy" id="126385"/>
    <lineage>
        <taxon>Bacteria</taxon>
        <taxon>Pseudomonadati</taxon>
        <taxon>Pseudomonadota</taxon>
        <taxon>Gammaproteobacteria</taxon>
        <taxon>Enterobacterales</taxon>
        <taxon>Morganellaceae</taxon>
        <taxon>Providencia</taxon>
    </lineage>
</organism>
<dbReference type="Proteomes" id="UP000295055">
    <property type="component" value="Unassembled WGS sequence"/>
</dbReference>
<dbReference type="RefSeq" id="WP_006658123.1">
    <property type="nucleotide sequence ID" value="NZ_CABKTF010000013.1"/>
</dbReference>
<accession>A0A291EBP2</accession>
<proteinExistence type="predicted"/>